<dbReference type="PROSITE" id="PS51313">
    <property type="entry name" value="VPS28_N"/>
    <property type="match status" value="1"/>
</dbReference>
<dbReference type="InterPro" id="IPR007143">
    <property type="entry name" value="Vps28"/>
</dbReference>
<comment type="subcellular location">
    <subcellularLocation>
        <location evidence="1">Endosome</location>
    </subcellularLocation>
</comment>
<dbReference type="EMBL" id="PJQD01000007">
    <property type="protein sequence ID" value="POY76204.1"/>
    <property type="molecule type" value="Genomic_DNA"/>
</dbReference>
<dbReference type="OrthoDB" id="2671at2759"/>
<evidence type="ECO:0000259" key="7">
    <source>
        <dbReference type="PROSITE" id="PS51310"/>
    </source>
</evidence>
<feature type="domain" description="VPS28 N-terminal" evidence="8">
    <location>
        <begin position="3"/>
        <end position="110"/>
    </location>
</feature>
<evidence type="ECO:0000256" key="2">
    <source>
        <dbReference type="ARBA" id="ARBA00022448"/>
    </source>
</evidence>
<evidence type="ECO:0000256" key="3">
    <source>
        <dbReference type="ARBA" id="ARBA00022753"/>
    </source>
</evidence>
<evidence type="ECO:0000256" key="5">
    <source>
        <dbReference type="PROSITE-ProRule" id="PRU00642"/>
    </source>
</evidence>
<dbReference type="InterPro" id="IPR017898">
    <property type="entry name" value="VPS28_N"/>
</dbReference>
<organism evidence="9 10">
    <name type="scientific">Rhodotorula taiwanensis</name>
    <dbReference type="NCBI Taxonomy" id="741276"/>
    <lineage>
        <taxon>Eukaryota</taxon>
        <taxon>Fungi</taxon>
        <taxon>Dikarya</taxon>
        <taxon>Basidiomycota</taxon>
        <taxon>Pucciniomycotina</taxon>
        <taxon>Microbotryomycetes</taxon>
        <taxon>Sporidiobolales</taxon>
        <taxon>Sporidiobolaceae</taxon>
        <taxon>Rhodotorula</taxon>
    </lineage>
</organism>
<evidence type="ECO:0000313" key="9">
    <source>
        <dbReference type="EMBL" id="POY76204.1"/>
    </source>
</evidence>
<keyword evidence="10" id="KW-1185">Reference proteome</keyword>
<evidence type="ECO:0000259" key="8">
    <source>
        <dbReference type="PROSITE" id="PS51313"/>
    </source>
</evidence>
<dbReference type="PROSITE" id="PS51310">
    <property type="entry name" value="VPS28_C"/>
    <property type="match status" value="1"/>
</dbReference>
<dbReference type="Pfam" id="PF03997">
    <property type="entry name" value="VPS28"/>
    <property type="match status" value="1"/>
</dbReference>
<dbReference type="AlphaFoldDB" id="A0A2S5BHH3"/>
<dbReference type="PANTHER" id="PTHR12937">
    <property type="entry name" value="VACUOLAR PROTEIN SORTING 28, ISOFORM 2 VPS28"/>
    <property type="match status" value="1"/>
</dbReference>
<dbReference type="SUPFAM" id="SSF140427">
    <property type="entry name" value="VPS28 C-terminal domain-like"/>
    <property type="match status" value="1"/>
</dbReference>
<dbReference type="Gene3D" id="1.20.120.1130">
    <property type="match status" value="1"/>
</dbReference>
<keyword evidence="4 5" id="KW-0653">Protein transport</keyword>
<dbReference type="PIRSF" id="PIRSF017535">
    <property type="entry name" value="VPS28"/>
    <property type="match status" value="1"/>
</dbReference>
<protein>
    <recommendedName>
        <fullName evidence="11">Vacuolar protein sorting-associated protein 28</fullName>
    </recommendedName>
</protein>
<feature type="region of interest" description="Disordered" evidence="6">
    <location>
        <begin position="106"/>
        <end position="148"/>
    </location>
</feature>
<accession>A0A2S5BHH3</accession>
<dbReference type="GO" id="GO:0000813">
    <property type="term" value="C:ESCRT I complex"/>
    <property type="evidence" value="ECO:0007669"/>
    <property type="project" value="InterPro"/>
</dbReference>
<feature type="non-terminal residue" evidence="9">
    <location>
        <position position="233"/>
    </location>
</feature>
<dbReference type="SUPFAM" id="SSF140111">
    <property type="entry name" value="Endosomal sorting complex assembly domain"/>
    <property type="match status" value="1"/>
</dbReference>
<dbReference type="InterPro" id="IPR037206">
    <property type="entry name" value="VPS28_C_sf"/>
</dbReference>
<proteinExistence type="inferred from homology"/>
<evidence type="ECO:0000256" key="1">
    <source>
        <dbReference type="ARBA" id="ARBA00004177"/>
    </source>
</evidence>
<evidence type="ECO:0008006" key="11">
    <source>
        <dbReference type="Google" id="ProtNLM"/>
    </source>
</evidence>
<dbReference type="Proteomes" id="UP000237144">
    <property type="component" value="Unassembled WGS sequence"/>
</dbReference>
<name>A0A2S5BHH3_9BASI</name>
<dbReference type="Gene3D" id="1.20.1440.200">
    <property type="match status" value="1"/>
</dbReference>
<dbReference type="InterPro" id="IPR017899">
    <property type="entry name" value="VPS28_C"/>
</dbReference>
<sequence length="233" mass="26067">MTAISRPFSLDEEVRLSHSNADRERIAELANLYSLILTLDYLERAYVRDSVQAKEYHPKCLKLLQQYKTIVNLLGGTGNVQLDQFMLEYRMDCTAAAHRLRVGVPATVEHPGGDHRDDSTTMTMTGSHPATTTPQGGGGGGPGSADETAKSVAETTQNFITFMDALKLKLRAKDQLHPLLTDLMQSYSRFCQHRTAPSEDGEWEGRPKMLAWLIRLNQMRASEEISEEQSRQA</sequence>
<dbReference type="GO" id="GO:0044877">
    <property type="term" value="F:protein-containing complex binding"/>
    <property type="evidence" value="ECO:0007669"/>
    <property type="project" value="TreeGrafter"/>
</dbReference>
<dbReference type="STRING" id="741276.A0A2S5BHH3"/>
<dbReference type="GO" id="GO:0043328">
    <property type="term" value="P:protein transport to vacuole involved in ubiquitin-dependent protein catabolic process via the multivesicular body sorting pathway"/>
    <property type="evidence" value="ECO:0007669"/>
    <property type="project" value="TreeGrafter"/>
</dbReference>
<dbReference type="PANTHER" id="PTHR12937:SF0">
    <property type="entry name" value="VACUOLAR PROTEIN SORTING-ASSOCIATED PROTEIN 28 HOMOLOG"/>
    <property type="match status" value="1"/>
</dbReference>
<gene>
    <name evidence="9" type="ORF">BMF94_0725</name>
</gene>
<keyword evidence="3" id="KW-0967">Endosome</keyword>
<evidence type="ECO:0000256" key="6">
    <source>
        <dbReference type="SAM" id="MobiDB-lite"/>
    </source>
</evidence>
<reference evidence="9 10" key="1">
    <citation type="journal article" date="2018" name="Front. Microbiol.">
        <title>Prospects for Fungal Bioremediation of Acidic Radioactive Waste Sites: Characterization and Genome Sequence of Rhodotorula taiwanensis MD1149.</title>
        <authorList>
            <person name="Tkavc R."/>
            <person name="Matrosova V.Y."/>
            <person name="Grichenko O.E."/>
            <person name="Gostincar C."/>
            <person name="Volpe R.P."/>
            <person name="Klimenkova P."/>
            <person name="Gaidamakova E.K."/>
            <person name="Zhou C.E."/>
            <person name="Stewart B.J."/>
            <person name="Lyman M.G."/>
            <person name="Malfatti S.A."/>
            <person name="Rubinfeld B."/>
            <person name="Courtot M."/>
            <person name="Singh J."/>
            <person name="Dalgard C.L."/>
            <person name="Hamilton T."/>
            <person name="Frey K.G."/>
            <person name="Gunde-Cimerman N."/>
            <person name="Dugan L."/>
            <person name="Daly M.J."/>
        </authorList>
    </citation>
    <scope>NUCLEOTIDE SEQUENCE [LARGE SCALE GENOMIC DNA]</scope>
    <source>
        <strain evidence="9 10">MD1149</strain>
    </source>
</reference>
<dbReference type="InterPro" id="IPR038358">
    <property type="entry name" value="VPS28_N_sf"/>
</dbReference>
<keyword evidence="2 5" id="KW-0813">Transport</keyword>
<feature type="domain" description="VPS28 C-terminal" evidence="7">
    <location>
        <begin position="147"/>
        <end position="233"/>
    </location>
</feature>
<dbReference type="InterPro" id="IPR037202">
    <property type="entry name" value="ESCRT_assembly_dom"/>
</dbReference>
<comment type="caution">
    <text evidence="9">The sequence shown here is derived from an EMBL/GenBank/DDBJ whole genome shotgun (WGS) entry which is preliminary data.</text>
</comment>
<evidence type="ECO:0000256" key="4">
    <source>
        <dbReference type="ARBA" id="ARBA00022927"/>
    </source>
</evidence>
<evidence type="ECO:0000313" key="10">
    <source>
        <dbReference type="Proteomes" id="UP000237144"/>
    </source>
</evidence>
<comment type="similarity">
    <text evidence="5">Belongs to the VPS28 family.</text>
</comment>